<dbReference type="SUPFAM" id="SSF51735">
    <property type="entry name" value="NAD(P)-binding Rossmann-fold domains"/>
    <property type="match status" value="1"/>
</dbReference>
<comment type="caution">
    <text evidence="2">The sequence shown here is derived from an EMBL/GenBank/DDBJ whole genome shotgun (WGS) entry which is preliminary data.</text>
</comment>
<protein>
    <submittedName>
        <fullName evidence="2">Saccharopine dehydrogenase NADP-binding domain-containing protein</fullName>
    </submittedName>
</protein>
<dbReference type="InterPro" id="IPR005097">
    <property type="entry name" value="Sacchrp_dh_NADP-bd"/>
</dbReference>
<dbReference type="InterPro" id="IPR036291">
    <property type="entry name" value="NAD(P)-bd_dom_sf"/>
</dbReference>
<dbReference type="Pfam" id="PF03435">
    <property type="entry name" value="Sacchrp_dh_NADP"/>
    <property type="match status" value="1"/>
</dbReference>
<reference evidence="2" key="1">
    <citation type="submission" date="2020-09" db="EMBL/GenBank/DDBJ databases">
        <title>A novel bacterium of genus Paenibacillus, isolated from South China Sea.</title>
        <authorList>
            <person name="Huang H."/>
            <person name="Mo K."/>
            <person name="Hu Y."/>
        </authorList>
    </citation>
    <scope>NUCLEOTIDE SEQUENCE</scope>
    <source>
        <strain evidence="2">IB182363</strain>
    </source>
</reference>
<gene>
    <name evidence="2" type="ORF">IDH45_02310</name>
</gene>
<proteinExistence type="predicted"/>
<dbReference type="AlphaFoldDB" id="A0A927C6E9"/>
<evidence type="ECO:0000313" key="3">
    <source>
        <dbReference type="Proteomes" id="UP000639396"/>
    </source>
</evidence>
<sequence length="346" mass="37755">MKQKIVIIGGYGHVGQMIARELGEAYPGQVYAAGRSMERAERFSRDTGGKVKPMQLDVRHSFDSQLWDEVQVVVMCLDQADTAFVRFCLAKGIHYVDISASDDFLQQVEQLNRDAYTGKATVVLSVGLAPGLTNLLARRAYLLLERTDSIEISIMLGLGDQHGKAAIQWTVDQLAGGFTDGRRTDFGKGLGRRTAYRFPFADQYVLRRKLGLPSVATRLCLDSAAVTTLLAWLSASGATRLLKRKAVRNSVVGWLLRKKPGEARCAVKIDARGMWNGGPATAECSLQGGEEARITARVAAYAADALFGTSWPSGVYHMDELFDLDRVLTGIGATDAADIRLNGRPL</sequence>
<organism evidence="2 3">
    <name type="scientific">Paenibacillus oceani</name>
    <dbReference type="NCBI Taxonomy" id="2772510"/>
    <lineage>
        <taxon>Bacteria</taxon>
        <taxon>Bacillati</taxon>
        <taxon>Bacillota</taxon>
        <taxon>Bacilli</taxon>
        <taxon>Bacillales</taxon>
        <taxon>Paenibacillaceae</taxon>
        <taxon>Paenibacillus</taxon>
    </lineage>
</organism>
<dbReference type="Proteomes" id="UP000639396">
    <property type="component" value="Unassembled WGS sequence"/>
</dbReference>
<accession>A0A927C6E9</accession>
<evidence type="ECO:0000259" key="1">
    <source>
        <dbReference type="Pfam" id="PF03435"/>
    </source>
</evidence>
<dbReference type="EMBL" id="JACXJA010000003">
    <property type="protein sequence ID" value="MBD2860817.1"/>
    <property type="molecule type" value="Genomic_DNA"/>
</dbReference>
<keyword evidence="3" id="KW-1185">Reference proteome</keyword>
<dbReference type="PANTHER" id="PTHR43796:SF2">
    <property type="entry name" value="CARBOXYNORSPERMIDINE SYNTHASE"/>
    <property type="match status" value="1"/>
</dbReference>
<dbReference type="PANTHER" id="PTHR43796">
    <property type="entry name" value="CARBOXYNORSPERMIDINE SYNTHASE"/>
    <property type="match status" value="1"/>
</dbReference>
<name>A0A927C6E9_9BACL</name>
<evidence type="ECO:0000313" key="2">
    <source>
        <dbReference type="EMBL" id="MBD2860817.1"/>
    </source>
</evidence>
<dbReference type="Gene3D" id="3.40.50.720">
    <property type="entry name" value="NAD(P)-binding Rossmann-like Domain"/>
    <property type="match status" value="1"/>
</dbReference>
<feature type="domain" description="Saccharopine dehydrogenase NADP binding" evidence="1">
    <location>
        <begin position="5"/>
        <end position="100"/>
    </location>
</feature>
<dbReference type="RefSeq" id="WP_190924280.1">
    <property type="nucleotide sequence ID" value="NZ_JACXJA010000003.1"/>
</dbReference>